<proteinExistence type="predicted"/>
<keyword evidence="1" id="KW-0812">Transmembrane</keyword>
<keyword evidence="1" id="KW-1133">Transmembrane helix</keyword>
<dbReference type="STRING" id="1423739.FC85_GL000173"/>
<name>A0A0R1SDG2_9LACO</name>
<dbReference type="Proteomes" id="UP000052013">
    <property type="component" value="Unassembled WGS sequence"/>
</dbReference>
<dbReference type="Pfam" id="PF11683">
    <property type="entry name" value="DUF3278"/>
    <property type="match status" value="1"/>
</dbReference>
<evidence type="ECO:0008006" key="4">
    <source>
        <dbReference type="Google" id="ProtNLM"/>
    </source>
</evidence>
<dbReference type="InterPro" id="IPR021697">
    <property type="entry name" value="DUF3278"/>
</dbReference>
<protein>
    <recommendedName>
        <fullName evidence="4">DUF3278 domain-containing protein</fullName>
    </recommendedName>
</protein>
<dbReference type="PATRIC" id="fig|1423739.3.peg.182"/>
<evidence type="ECO:0000256" key="1">
    <source>
        <dbReference type="SAM" id="Phobius"/>
    </source>
</evidence>
<evidence type="ECO:0000313" key="2">
    <source>
        <dbReference type="EMBL" id="KRL65348.1"/>
    </source>
</evidence>
<reference evidence="2 3" key="1">
    <citation type="journal article" date="2015" name="Genome Announc.">
        <title>Expanding the biotechnology potential of lactobacilli through comparative genomics of 213 strains and associated genera.</title>
        <authorList>
            <person name="Sun Z."/>
            <person name="Harris H.M."/>
            <person name="McCann A."/>
            <person name="Guo C."/>
            <person name="Argimon S."/>
            <person name="Zhang W."/>
            <person name="Yang X."/>
            <person name="Jeffery I.B."/>
            <person name="Cooney J.C."/>
            <person name="Kagawa T.F."/>
            <person name="Liu W."/>
            <person name="Song Y."/>
            <person name="Salvetti E."/>
            <person name="Wrobel A."/>
            <person name="Rasinkangas P."/>
            <person name="Parkhill J."/>
            <person name="Rea M.C."/>
            <person name="O'Sullivan O."/>
            <person name="Ritari J."/>
            <person name="Douillard F.P."/>
            <person name="Paul Ross R."/>
            <person name="Yang R."/>
            <person name="Briner A.E."/>
            <person name="Felis G.E."/>
            <person name="de Vos W.M."/>
            <person name="Barrangou R."/>
            <person name="Klaenhammer T.R."/>
            <person name="Caufield P.W."/>
            <person name="Cui Y."/>
            <person name="Zhang H."/>
            <person name="O'Toole P.W."/>
        </authorList>
    </citation>
    <scope>NUCLEOTIDE SEQUENCE [LARGE SCALE GENOMIC DNA]</scope>
    <source>
        <strain evidence="2 3">DSM 14421</strain>
    </source>
</reference>
<evidence type="ECO:0000313" key="3">
    <source>
        <dbReference type="Proteomes" id="UP000052013"/>
    </source>
</evidence>
<feature type="transmembrane region" description="Helical" evidence="1">
    <location>
        <begin position="48"/>
        <end position="71"/>
    </location>
</feature>
<dbReference type="AlphaFoldDB" id="A0A0R1SDG2"/>
<organism evidence="2 3">
    <name type="scientific">Lentilactobacillus diolivorans DSM 14421</name>
    <dbReference type="NCBI Taxonomy" id="1423739"/>
    <lineage>
        <taxon>Bacteria</taxon>
        <taxon>Bacillati</taxon>
        <taxon>Bacillota</taxon>
        <taxon>Bacilli</taxon>
        <taxon>Lactobacillales</taxon>
        <taxon>Lactobacillaceae</taxon>
        <taxon>Lentilactobacillus</taxon>
    </lineage>
</organism>
<sequence length="162" mass="18323">MYGVSGVLDERQRQEIGRIASNAYFILLVCNLLSAVIAGFIADQSIEKAFIFLFFAVLLGSFVLVNLYVFYATTKLHLIDREVEAQDYPNAIRKSVWRAIEFGIGFGLLMYLINVIFDWSDGIQLTSATTSMNYIVRSTGAGIVMGIVHFLNDLFKIKKYRE</sequence>
<accession>A0A0R1SDG2</accession>
<feature type="transmembrane region" description="Helical" evidence="1">
    <location>
        <begin position="96"/>
        <end position="114"/>
    </location>
</feature>
<feature type="transmembrane region" description="Helical" evidence="1">
    <location>
        <begin position="21"/>
        <end position="42"/>
    </location>
</feature>
<keyword evidence="1" id="KW-0472">Membrane</keyword>
<comment type="caution">
    <text evidence="2">The sequence shown here is derived from an EMBL/GenBank/DDBJ whole genome shotgun (WGS) entry which is preliminary data.</text>
</comment>
<feature type="transmembrane region" description="Helical" evidence="1">
    <location>
        <begin position="134"/>
        <end position="155"/>
    </location>
</feature>
<gene>
    <name evidence="2" type="ORF">FC85_GL000173</name>
</gene>
<dbReference type="EMBL" id="AZEY01000068">
    <property type="protein sequence ID" value="KRL65348.1"/>
    <property type="molecule type" value="Genomic_DNA"/>
</dbReference>